<reference evidence="1" key="1">
    <citation type="journal article" date="2020" name="Nature">
        <title>Giant virus diversity and host interactions through global metagenomics.</title>
        <authorList>
            <person name="Schulz F."/>
            <person name="Roux S."/>
            <person name="Paez-Espino D."/>
            <person name="Jungbluth S."/>
            <person name="Walsh D.A."/>
            <person name="Denef V.J."/>
            <person name="McMahon K.D."/>
            <person name="Konstantinidis K.T."/>
            <person name="Eloe-Fadrosh E.A."/>
            <person name="Kyrpides N.C."/>
            <person name="Woyke T."/>
        </authorList>
    </citation>
    <scope>NUCLEOTIDE SEQUENCE</scope>
    <source>
        <strain evidence="1">GVMAG-M-3300020169-51</strain>
    </source>
</reference>
<organism evidence="1">
    <name type="scientific">viral metagenome</name>
    <dbReference type="NCBI Taxonomy" id="1070528"/>
    <lineage>
        <taxon>unclassified sequences</taxon>
        <taxon>metagenomes</taxon>
        <taxon>organismal metagenomes</taxon>
    </lineage>
</organism>
<dbReference type="SUPFAM" id="SSF52540">
    <property type="entry name" value="P-loop containing nucleoside triphosphate hydrolases"/>
    <property type="match status" value="1"/>
</dbReference>
<name>A0A6C0BY65_9ZZZZ</name>
<evidence type="ECO:0000313" key="1">
    <source>
        <dbReference type="EMBL" id="QHS97277.1"/>
    </source>
</evidence>
<dbReference type="AlphaFoldDB" id="A0A6C0BY65"/>
<dbReference type="EMBL" id="MN739292">
    <property type="protein sequence ID" value="QHS97277.1"/>
    <property type="molecule type" value="Genomic_DNA"/>
</dbReference>
<accession>A0A6C0BY65</accession>
<proteinExistence type="predicted"/>
<dbReference type="Gene3D" id="3.40.50.300">
    <property type="entry name" value="P-loop containing nucleotide triphosphate hydrolases"/>
    <property type="match status" value="1"/>
</dbReference>
<sequence length="318" mass="38106">MKFCETKFEEYIKKFKQNNLHPELEDIYSGLPNTITEHPNLVFYGPSGIGKYTQALQYISNFSPTKLKYERKTTINAQKNKEFIFKISDIHYEVNMEILGCNAKILWNHIYCNIIDMINSSQQLQGFIMCKNFHAIHSELLENFHTYMQTLCDKKIKICFIILSEQVSFLPKNILDRCYIINIKRPSKALYEKCAGKKIKKKKKEINNIKLAKTYSNINLNYSDKFIDNIIFHLTEEENINFMEFRENIYKIIVFNIDIFECIYKIILRLNDMKKIKNKNIVSILKHLFIFFRRYNNNYRPIYHVELFLLNVYIEINN</sequence>
<dbReference type="InterPro" id="IPR027417">
    <property type="entry name" value="P-loop_NTPase"/>
</dbReference>
<protein>
    <submittedName>
        <fullName evidence="1">Uncharacterized protein</fullName>
    </submittedName>
</protein>